<dbReference type="CDD" id="cd12871">
    <property type="entry name" value="Bacuni_01323_like"/>
    <property type="match status" value="1"/>
</dbReference>
<dbReference type="RefSeq" id="WP_253220557.1">
    <property type="nucleotide sequence ID" value="NZ_JAMYIS010000001.1"/>
</dbReference>
<feature type="domain" description="Teneurin-like YD-shell" evidence="5">
    <location>
        <begin position="1278"/>
        <end position="1427"/>
    </location>
</feature>
<feature type="domain" description="Teneurin-like YD-shell" evidence="5">
    <location>
        <begin position="857"/>
        <end position="1015"/>
    </location>
</feature>
<gene>
    <name evidence="6" type="ORF">NQD44_04855</name>
</gene>
<dbReference type="Gene3D" id="3.10.350.10">
    <property type="entry name" value="LysM domain"/>
    <property type="match status" value="1"/>
</dbReference>
<dbReference type="Gene3D" id="3.90.930.1">
    <property type="match status" value="1"/>
</dbReference>
<dbReference type="EMBL" id="JANJPK010000009">
    <property type="protein sequence ID" value="MCR1232457.1"/>
    <property type="molecule type" value="Genomic_DNA"/>
</dbReference>
<evidence type="ECO:0000313" key="7">
    <source>
        <dbReference type="Proteomes" id="UP001206089"/>
    </source>
</evidence>
<evidence type="ECO:0000256" key="3">
    <source>
        <dbReference type="SAM" id="SignalP"/>
    </source>
</evidence>
<dbReference type="InterPro" id="IPR036779">
    <property type="entry name" value="LysM_dom_sf"/>
</dbReference>
<dbReference type="SUPFAM" id="SSF82171">
    <property type="entry name" value="DPP6 N-terminal domain-like"/>
    <property type="match status" value="1"/>
</dbReference>
<dbReference type="NCBIfam" id="TIGR03696">
    <property type="entry name" value="Rhs_assc_core"/>
    <property type="match status" value="1"/>
</dbReference>
<protein>
    <submittedName>
        <fullName evidence="6">DNRLRE domain-containing protein</fullName>
    </submittedName>
</protein>
<dbReference type="Pfam" id="PF20148">
    <property type="entry name" value="DUF6531"/>
    <property type="match status" value="1"/>
</dbReference>
<evidence type="ECO:0000256" key="2">
    <source>
        <dbReference type="SAM" id="MobiDB-lite"/>
    </source>
</evidence>
<dbReference type="PANTHER" id="PTHR32305">
    <property type="match status" value="1"/>
</dbReference>
<feature type="domain" description="Teneurin-like YD-shell" evidence="5">
    <location>
        <begin position="1736"/>
        <end position="1855"/>
    </location>
</feature>
<dbReference type="SUPFAM" id="SSF69304">
    <property type="entry name" value="Tricorn protease N-terminal domain"/>
    <property type="match status" value="1"/>
</dbReference>
<feature type="region of interest" description="Disordered" evidence="2">
    <location>
        <begin position="49"/>
        <end position="86"/>
    </location>
</feature>
<dbReference type="Pfam" id="PF05593">
    <property type="entry name" value="RHS_repeat"/>
    <property type="match status" value="10"/>
</dbReference>
<dbReference type="InterPro" id="IPR022385">
    <property type="entry name" value="Rhs_assc_core"/>
</dbReference>
<dbReference type="Gene3D" id="2.60.120.970">
    <property type="match status" value="1"/>
</dbReference>
<evidence type="ECO:0000259" key="5">
    <source>
        <dbReference type="Pfam" id="PF25023"/>
    </source>
</evidence>
<dbReference type="PANTHER" id="PTHR32305:SF15">
    <property type="entry name" value="PROTEIN RHSA-RELATED"/>
    <property type="match status" value="1"/>
</dbReference>
<proteinExistence type="predicted"/>
<reference evidence="6" key="1">
    <citation type="submission" date="2022-07" db="EMBL/GenBank/DDBJ databases">
        <authorList>
            <person name="Peng Z."/>
        </authorList>
    </citation>
    <scope>NUCLEOTIDE SEQUENCE</scope>
    <source>
        <strain evidence="6">2022WUSS069</strain>
    </source>
</reference>
<dbReference type="InterPro" id="IPR056823">
    <property type="entry name" value="TEN-like_YD-shell"/>
</dbReference>
<accession>A0AAW5LV59</accession>
<dbReference type="InterPro" id="IPR006530">
    <property type="entry name" value="YD"/>
</dbReference>
<dbReference type="SUPFAM" id="SSF50960">
    <property type="entry name" value="TolB, C-terminal domain"/>
    <property type="match status" value="1"/>
</dbReference>
<feature type="domain" description="Teneurin-like YD-shell" evidence="5">
    <location>
        <begin position="1551"/>
        <end position="1693"/>
    </location>
</feature>
<dbReference type="Gene3D" id="1.20.120.20">
    <property type="entry name" value="Apolipoprotein"/>
    <property type="match status" value="1"/>
</dbReference>
<feature type="domain" description="DUF6531" evidence="4">
    <location>
        <begin position="734"/>
        <end position="808"/>
    </location>
</feature>
<evidence type="ECO:0000256" key="1">
    <source>
        <dbReference type="ARBA" id="ARBA00022737"/>
    </source>
</evidence>
<dbReference type="SUPFAM" id="SSF101898">
    <property type="entry name" value="NHL repeat"/>
    <property type="match status" value="1"/>
</dbReference>
<organism evidence="6 7">
    <name type="scientific">Streptococcus suis</name>
    <dbReference type="NCBI Taxonomy" id="1307"/>
    <lineage>
        <taxon>Bacteria</taxon>
        <taxon>Bacillati</taxon>
        <taxon>Bacillota</taxon>
        <taxon>Bacilli</taxon>
        <taxon>Lactobacillales</taxon>
        <taxon>Streptococcaceae</taxon>
        <taxon>Streptococcus</taxon>
    </lineage>
</organism>
<dbReference type="InterPro" id="IPR031325">
    <property type="entry name" value="RHS_repeat"/>
</dbReference>
<dbReference type="Gene3D" id="2.180.10.10">
    <property type="entry name" value="RHS repeat-associated core"/>
    <property type="match status" value="9"/>
</dbReference>
<dbReference type="Proteomes" id="UP001206089">
    <property type="component" value="Unassembled WGS sequence"/>
</dbReference>
<dbReference type="NCBIfam" id="TIGR01643">
    <property type="entry name" value="YD_repeat_2x"/>
    <property type="match status" value="28"/>
</dbReference>
<dbReference type="NCBIfam" id="NF033679">
    <property type="entry name" value="DNRLRE_dom"/>
    <property type="match status" value="1"/>
</dbReference>
<keyword evidence="3" id="KW-0732">Signal</keyword>
<evidence type="ECO:0000259" key="4">
    <source>
        <dbReference type="Pfam" id="PF20148"/>
    </source>
</evidence>
<dbReference type="InterPro" id="IPR045351">
    <property type="entry name" value="DUF6531"/>
</dbReference>
<dbReference type="InterPro" id="IPR050708">
    <property type="entry name" value="T6SS_VgrG/RHS"/>
</dbReference>
<feature type="compositionally biased region" description="Low complexity" evidence="2">
    <location>
        <begin position="52"/>
        <end position="80"/>
    </location>
</feature>
<feature type="domain" description="Teneurin-like YD-shell" evidence="5">
    <location>
        <begin position="2222"/>
        <end position="2352"/>
    </location>
</feature>
<dbReference type="Pfam" id="PF25023">
    <property type="entry name" value="TEN_YD-shell"/>
    <property type="match status" value="7"/>
</dbReference>
<comment type="caution">
    <text evidence="6">The sequence shown here is derived from an EMBL/GenBank/DDBJ whole genome shotgun (WGS) entry which is preliminary data.</text>
</comment>
<keyword evidence="1" id="KW-0677">Repeat</keyword>
<feature type="domain" description="Teneurin-like YD-shell" evidence="5">
    <location>
        <begin position="1864"/>
        <end position="1950"/>
    </location>
</feature>
<sequence length="3209" mass="354916">MKKRRKIVSWLMLSTILLANSPLVYAQEIQEIVETSQSQAYYEEAVEEARETTVGGDNANTTNASNSDQTTAASTTDGGDAIQQPKITEEGQNAEEAALRSQYGEPVLESGQEQLYKVDETRFVTYIGSQAKTYIDHEGREVPIDLELYSYHADGTHYYLPKESPVDVVLPAKVTETTPIDVISQEDKISLYPLDKTYEHATVEDNAILYNNVDGATDVQYTVQSNGVKEEIVLSKWEEKNRFTYVLEAGNYDVSLETNQVLVRQKGKKEILFVLNAPLMVDAAGETSQDIKLELAEKDGHYHITVVAGKEWLADKARQYPVRIDPTITVPRENILDSVTSSVHGQYQGYAYGYIGYMTVESIGMKRFADVKDIGRSRMYFKVNYDFKQNIPSEAKIDSATLNLYEYTAPGNQGTQFAAYRLTEDFNINTVTWNSSVNLGREIAGENAISEKKVGMHNFDIRDAVNGWVQGLYPNYGLVVAATDEGADGGAFYTTEATASNAGQIGFTPEKAPSITINWSVPDPVDINYAIGDTTINLRTMVKTDKSGKLQFQGVFADGLTSPAAQVGYQLSDPAKNYTGQSTASFSYKYPDTASFISAFEKGTTQYKDKLSNWQTLVPFTEPELNTLYTIDAESQKDGQTSGKKSSDSFIIYKVTQYDTLPKIASYYGVPLKQIAFDNRIQDMLLVKNNTLFIRNPSKNANKPYNPPALTDKVKADVDMLLMGRGLHCEFGFEPINLNTGNFYLERTDVSISDLGGDFAIVRNYNSKAAGINSLFGRGWSFAFNEQLSLDDEGNINYIRTDGSILTFIKEGDTYKAPEGYDLTLTVKEIETKKADFGNGEEDYAVKEYHITDSNQQEKIFNFHGLLTSQTDEKGNKTSLSYNEQAQLTKITSPTGLVYGVTQNDSGYIGAIQLPNGSTLAYDYDEAGNLISYTDAAGAKTRYDYDEQGRMIAWYDANGTKIIENVYDEQHRVIQQTDGTGAVSTLSYSDGQTVTTDANGQVTTYTYDKHYRTTAITYPDGSSVRKAYDDDNRLVSETNELGQTTSYTHDSQGNILTETRFDGAVKTSTYDQNNHLLSVTDFAGQTTSHTYDAKGNLLSTSLADGTSITHTVDEQGRILSTTDALGNTVQLAYDGANLVKVTNAAGGVTTLTYNAHNQVTSITNPRGGVTTMTYDAEGRKLSEKDADGVGTSQTFDPAGQVIAVTEGNGNTSSFTYDAFGRKIAASNGEGGQYSYEYDGVGNLLRLTDAEGRTTSYSYDSRGRLLTETDAAGQTVHYKRDAIGRVLERTNEAGQTTSYTYDEAVNQIASITDALGQVTSYSYDKAGNVTQVTYPIGTSTTSTYDALGRRLSYQDQVDRTVTYTYDALGNKLTESLDERTTSYSYDALGNVTKVIYPDKTSVSYRYDSMGNVLEQTDAKGISTQYDYTAAGRLSSTTNALGQITTMTYDANGNQISLTDAAGNTASTRYTGQNQVGQVTDALGHTTHFSYNQMEQLREEIDALGGKTSYQYNELGYLTQVTNPNGHATQLSYTPTAQIKEVIQADGSSIVNEYDALDRLIKQTQSSGLITEYSYDAANRLIATKDNQSLNESYTYDAAGNRLTTTNSLGQTTSMTYDSYNQLTKVTYADGSSESYTYDLSGNLATKTDVEGHETSYHYDENGNLQKKVDHLGRETSYSYDQLNRVVTETDSEGHETNYEYDVLGNVASVTDANGHQSTYGYDANERLVLYKDPKGQETVLKYDPLGRLLETVAPTGASQTYTYDAVGNRLSETTGEGNTTSYTYDSLNRLLSLTKPTGGKISYTYDQTGSLSTETDPSGDVTSYVNDLYGRATSRTLPNQATFSYSYDALGRLEKQTAPQGLSKTYTYDVAGNLIKEVDQSDRATSYSYDVAGRLLTEKNALDLEKTYAYDEMGNLTSITSPSGAKTSLSYTKLDQLKTITSPTGRETELSYDPVGQVTKRVINGKRETTYAYDPNGNLLEEVNPLGQVTKRTYDAGNRLTAETNTAGQTSLYSYDKDNRLIKVSSPTGASSSLAYDGNGNLTSVLSGSKRLSSYTYDQEDQLLTATKGSGDEASTSSYTYDSVGNLTSITNGNGQVTKYSYDQLGNVIEKMNALGDSETYTYDVNNQLSKITKADGQTISYDYNKLDQLLTKKTSTESEGQVLYSYDADGRRVAMSDLTGQTRYAYNEEGELTGVRQGDGSLITYTYDDYGNITKMVYPDGSEVAYSYDKDNRLTKVTDRDGKVTTYAYDKAGDMTKIERGDGTTSALTYDAAHRVIEIVHRDKKGKLISSYAYEYDDGNYIAKETITQDGETLVQTYTYDSLGQIVQMTVSSKDGKELSTFSYTYDHAGNKLTSTETVDGKESKTEFSYDAENRLLEMKSGDKTITYTYDKNGNRVSSGVGDAKLDYIYDTENRLLAVKDKEGLLFAALYDGDDNRVFTASRTQATNTYQLFKRKPADKKRKSPYTAPDGEANSLFWYGFTQNVVQFFSGFTTSEGYDWIETFDTVSTAYHQKVAKDRATEEGLVVNPPSEDNLPGEDEVLYRSQVQDVLIPYTTKEDIYNYYETRNYVNDVNQQHTQVLQTYDDQLQKRETYVYGNGRATYTNESTGDSYHYLTSQSGSVTGLTQNGNSVASSSYNLYGATKQTTDTTGNPFAYNGEARDVTGLDYLRARYYDSQAGIFLTADTYPGSQTDPLSQNLYAYVQNNPANYTDPSGHIWKTLTNAYNTAKKAVSKVYNAAKKVVVDTYNTVKKAVVNTYNTIKSAVGHAVNWVGQKVNQAVNWAGNAVRQTTNWIGQQWNNFQTSAYQAGRSIYNSASQYVSHQYQQAKQTVSNAWEQAKAMGQSVYNWGVSKSREAMNIARSWTKSLEETFRHSCETASFANGGTTVYASEIAFTSGQNTVAQDFKNNLQKQYGFDSQTADIMWMLYDNIKKAEGKNADYLFNRIMGGVQYDGFKWDNTAGGMGEVKNVLNQYGVSGSDADKLIYNIRIQYLLSSGNYGAVSTLSPTDYKVFKSTANKVYPGVDFDTLWDSNYSKYSDKADFAHQSITTATHLYDKPRLADIYGILVGGTASLAGWRGDVTKDAEASPSMGNDDYRADLDTVNITSIMQKNKIDYISASNMYYDGIASGTYNRANTFKQNVSLDDVKKAIYSSLVPSKIIDLGPNIQQDIRRSDPESMEYLKTYYPVSYNFIRSLEAGENDLQNYINQP</sequence>
<feature type="chain" id="PRO_5043610732" evidence="3">
    <location>
        <begin position="27"/>
        <end position="3209"/>
    </location>
</feature>
<feature type="signal peptide" evidence="3">
    <location>
        <begin position="1"/>
        <end position="26"/>
    </location>
</feature>
<name>A0AAW5LV59_STRSU</name>
<evidence type="ECO:0000313" key="6">
    <source>
        <dbReference type="EMBL" id="MCR1232457.1"/>
    </source>
</evidence>
<feature type="domain" description="Teneurin-like YD-shell" evidence="5">
    <location>
        <begin position="2091"/>
        <end position="2211"/>
    </location>
</feature>